<dbReference type="PROSITE" id="PS00086">
    <property type="entry name" value="CYTOCHROME_P450"/>
    <property type="match status" value="1"/>
</dbReference>
<dbReference type="CDD" id="cd11031">
    <property type="entry name" value="Cyp158A-like"/>
    <property type="match status" value="1"/>
</dbReference>
<dbReference type="FunFam" id="1.10.630.10:FF:000018">
    <property type="entry name" value="Cytochrome P450 monooxygenase"/>
    <property type="match status" value="1"/>
</dbReference>
<evidence type="ECO:0000256" key="5">
    <source>
        <dbReference type="ARBA" id="ARBA00023004"/>
    </source>
</evidence>
<dbReference type="PANTHER" id="PTHR46696">
    <property type="entry name" value="P450, PUTATIVE (EUROFUNG)-RELATED"/>
    <property type="match status" value="1"/>
</dbReference>
<evidence type="ECO:0000256" key="6">
    <source>
        <dbReference type="ARBA" id="ARBA00023033"/>
    </source>
</evidence>
<feature type="region of interest" description="Disordered" evidence="8">
    <location>
        <begin position="70"/>
        <end position="92"/>
    </location>
</feature>
<protein>
    <submittedName>
        <fullName evidence="9">Cytochrome P450</fullName>
    </submittedName>
</protein>
<dbReference type="GO" id="GO:0005506">
    <property type="term" value="F:iron ion binding"/>
    <property type="evidence" value="ECO:0007669"/>
    <property type="project" value="InterPro"/>
</dbReference>
<dbReference type="SUPFAM" id="SSF48264">
    <property type="entry name" value="Cytochrome P450"/>
    <property type="match status" value="1"/>
</dbReference>
<keyword evidence="2 7" id="KW-0349">Heme</keyword>
<evidence type="ECO:0000256" key="7">
    <source>
        <dbReference type="RuleBase" id="RU000461"/>
    </source>
</evidence>
<keyword evidence="4 7" id="KW-0560">Oxidoreductase</keyword>
<evidence type="ECO:0000313" key="10">
    <source>
        <dbReference type="Proteomes" id="UP000606172"/>
    </source>
</evidence>
<dbReference type="Pfam" id="PF00067">
    <property type="entry name" value="p450"/>
    <property type="match status" value="1"/>
</dbReference>
<evidence type="ECO:0000313" key="9">
    <source>
        <dbReference type="EMBL" id="GII95084.1"/>
    </source>
</evidence>
<dbReference type="AlphaFoldDB" id="A0A919RMD9"/>
<name>A0A919RMD9_9ACTN</name>
<dbReference type="GO" id="GO:0020037">
    <property type="term" value="F:heme binding"/>
    <property type="evidence" value="ECO:0007669"/>
    <property type="project" value="InterPro"/>
</dbReference>
<dbReference type="PRINTS" id="PR00385">
    <property type="entry name" value="P450"/>
</dbReference>
<accession>A0A919RMD9</accession>
<dbReference type="EMBL" id="BOOW01000032">
    <property type="protein sequence ID" value="GII95084.1"/>
    <property type="molecule type" value="Genomic_DNA"/>
</dbReference>
<comment type="caution">
    <text evidence="9">The sequence shown here is derived from an EMBL/GenBank/DDBJ whole genome shotgun (WGS) entry which is preliminary data.</text>
</comment>
<organism evidence="9 10">
    <name type="scientific">Sinosporangium siamense</name>
    <dbReference type="NCBI Taxonomy" id="1367973"/>
    <lineage>
        <taxon>Bacteria</taxon>
        <taxon>Bacillati</taxon>
        <taxon>Actinomycetota</taxon>
        <taxon>Actinomycetes</taxon>
        <taxon>Streptosporangiales</taxon>
        <taxon>Streptosporangiaceae</taxon>
        <taxon>Sinosporangium</taxon>
    </lineage>
</organism>
<feature type="compositionally biased region" description="Low complexity" evidence="8">
    <location>
        <begin position="70"/>
        <end position="82"/>
    </location>
</feature>
<reference evidence="9" key="1">
    <citation type="submission" date="2021-01" db="EMBL/GenBank/DDBJ databases">
        <title>Whole genome shotgun sequence of Sinosporangium siamense NBRC 109515.</title>
        <authorList>
            <person name="Komaki H."/>
            <person name="Tamura T."/>
        </authorList>
    </citation>
    <scope>NUCLEOTIDE SEQUENCE</scope>
    <source>
        <strain evidence="9">NBRC 109515</strain>
    </source>
</reference>
<gene>
    <name evidence="9" type="ORF">Ssi02_53150</name>
</gene>
<dbReference type="PRINTS" id="PR00359">
    <property type="entry name" value="BP450"/>
</dbReference>
<proteinExistence type="inferred from homology"/>
<evidence type="ECO:0000256" key="1">
    <source>
        <dbReference type="ARBA" id="ARBA00010617"/>
    </source>
</evidence>
<evidence type="ECO:0000256" key="2">
    <source>
        <dbReference type="ARBA" id="ARBA00022617"/>
    </source>
</evidence>
<keyword evidence="5 7" id="KW-0408">Iron</keyword>
<evidence type="ECO:0000256" key="3">
    <source>
        <dbReference type="ARBA" id="ARBA00022723"/>
    </source>
</evidence>
<keyword evidence="10" id="KW-1185">Reference proteome</keyword>
<comment type="similarity">
    <text evidence="1 7">Belongs to the cytochrome P450 family.</text>
</comment>
<dbReference type="InterPro" id="IPR001128">
    <property type="entry name" value="Cyt_P450"/>
</dbReference>
<keyword evidence="3 7" id="KW-0479">Metal-binding</keyword>
<evidence type="ECO:0000256" key="8">
    <source>
        <dbReference type="SAM" id="MobiDB-lite"/>
    </source>
</evidence>
<dbReference type="InterPro" id="IPR002397">
    <property type="entry name" value="Cyt_P450_B"/>
</dbReference>
<dbReference type="GO" id="GO:0016705">
    <property type="term" value="F:oxidoreductase activity, acting on paired donors, with incorporation or reduction of molecular oxygen"/>
    <property type="evidence" value="ECO:0007669"/>
    <property type="project" value="InterPro"/>
</dbReference>
<dbReference type="InterPro" id="IPR017972">
    <property type="entry name" value="Cyt_P450_CS"/>
</dbReference>
<keyword evidence="6 7" id="KW-0503">Monooxygenase</keyword>
<dbReference type="GO" id="GO:0004497">
    <property type="term" value="F:monooxygenase activity"/>
    <property type="evidence" value="ECO:0007669"/>
    <property type="project" value="UniProtKB-KW"/>
</dbReference>
<dbReference type="Proteomes" id="UP000606172">
    <property type="component" value="Unassembled WGS sequence"/>
</dbReference>
<dbReference type="PANTHER" id="PTHR46696:SF6">
    <property type="entry name" value="P450, PUTATIVE (EUROFUNG)-RELATED"/>
    <property type="match status" value="1"/>
</dbReference>
<dbReference type="Gene3D" id="1.10.630.10">
    <property type="entry name" value="Cytochrome P450"/>
    <property type="match status" value="1"/>
</dbReference>
<dbReference type="InterPro" id="IPR036396">
    <property type="entry name" value="Cyt_P450_sf"/>
</dbReference>
<sequence length="417" mass="44508">MAADQAQADIAFPFEAPSLFEPPPQFARLRENCPVTGVRLPSGDTAWLVTGYAQVRQVLADPRFSRAAAAAPGAPRLGPAAPERSAITTMDPPDHTRLRRLIAPAFSARRIGALQPHVERLVAGVLDAMAAAGPPYDLVEGLARPLPVKVICKLLGVPQADRTVFERWVEAALSVTPGNRAKVEQARAELRSYFRELVARKRAESASDDVLAYLINAHDEDDRLSEDELLALASTLLTAGCQTVTTALANGAAILLRHPGQVALIRRRPQLLPAAIDEVLRYTPGPVSGGTIRVAVQTVELGGVTISPGEAVIPSTTSANRDASVFPQADTFDVTRPGNPHVAFGPGIHHCLGRGLAQMELVTAFGGLIERFPGLRIAVPEEELRWSSGGILRALTALPVAWGEIDDRGDDKHADAK</sequence>
<evidence type="ECO:0000256" key="4">
    <source>
        <dbReference type="ARBA" id="ARBA00023002"/>
    </source>
</evidence>